<keyword evidence="2" id="KW-0645">Protease</keyword>
<dbReference type="InterPro" id="IPR018200">
    <property type="entry name" value="USP_CS"/>
</dbReference>
<dbReference type="GO" id="GO:0004843">
    <property type="term" value="F:cysteine-type deubiquitinase activity"/>
    <property type="evidence" value="ECO:0007669"/>
    <property type="project" value="UniProtKB-UniRule"/>
</dbReference>
<dbReference type="InterPro" id="IPR038765">
    <property type="entry name" value="Papain-like_cys_pep_sf"/>
</dbReference>
<dbReference type="PROSITE" id="PS00972">
    <property type="entry name" value="USP_1"/>
    <property type="match status" value="1"/>
</dbReference>
<feature type="compositionally biased region" description="Pro residues" evidence="3">
    <location>
        <begin position="173"/>
        <end position="187"/>
    </location>
</feature>
<feature type="compositionally biased region" description="Polar residues" evidence="3">
    <location>
        <begin position="34"/>
        <end position="51"/>
    </location>
</feature>
<keyword evidence="6" id="KW-1185">Reference proteome</keyword>
<dbReference type="Pfam" id="PF00443">
    <property type="entry name" value="UCH"/>
    <property type="match status" value="1"/>
</dbReference>
<sequence>MKLHSNDPRAYGYASTSVSPPVPERKGSLRHGTTKSLRTSVIPSQSETQLHNSHKNESLTAHDYELALSIDQMERDAWERQEYARRRRLEESRDPSLQRNEKKRKSVMKKFLNFTGIFQYAKLLHEDYGSDKLLGIKNDRAMPRSASRREYERQNGNNSYRESRNSAHLSPRPMEPPAPSLVAPPEPHLIRNGRESRRSTRSAMSPVHKRSHSAHSRPQAPSFGPPFEDDRQMSRPSDRRPQREGSLHRRKSSQSLWNGDSIDYLSDMPPSVPASRGIPNIGSRCYLNATMQCLIAIEPLHSYFVTDKHKNSITPEQQRNASQFGSSGKIAKACELLFNAIWHNLTDRGMINDFCNFLGAAGTSYDRNMQHDAQEYLMFILDRLHEDLNTAPHRDAKELASSQNFMESFLNHKRMNHSLITETFEGQMKTSMKCLECSYSKAKFEPFINLTLNVPILQQIYATFMREETPEPKGRLVLVTTSVELTDSIYDVKQQLARISNVNPSQLVFFQTYGPNFIFPYDEHSTKISQLHCGRFEFEETTRGLYLPRSGPLTYFTPLVPTQNTHEDEFLNVIFMMTVRGTRRFDSSPFKYSEPYLAVLSRQWPFRRMMLELFKSCRKLIKEQYIEHIKFEEFNIAIQTGLDEDSLVYLDASLSMPLYSQVVEQSIAINKQLQPSAPPHILMTIEWKHANWMRDDYREMPCYTTEAFDYMRGGKQPDLKVTWRNCLNSFTKEERIGWRCEKCSQPTASKSTKFSITPNYLIISLKRFVERGTPDNIQHVKNWSPILFPQEGLDLYEYLSEDADGMKHDNGHPHRGQYLYDLVGTVNHKGENIDFGHYIAHVRNPVDGFWREFDDSIVRGIDRFDYVADAYIMFYERRSMRLHRQAVSELGL</sequence>
<comment type="caution">
    <text evidence="5">The sequence shown here is derived from an EMBL/GenBank/DDBJ whole genome shotgun (WGS) entry which is preliminary data.</text>
</comment>
<dbReference type="PANTHER" id="PTHR21646">
    <property type="entry name" value="UBIQUITIN CARBOXYL-TERMINAL HYDROLASE"/>
    <property type="match status" value="1"/>
</dbReference>
<gene>
    <name evidence="5" type="ORF">WR25_12710</name>
</gene>
<organism evidence="5 6">
    <name type="scientific">Diploscapter pachys</name>
    <dbReference type="NCBI Taxonomy" id="2018661"/>
    <lineage>
        <taxon>Eukaryota</taxon>
        <taxon>Metazoa</taxon>
        <taxon>Ecdysozoa</taxon>
        <taxon>Nematoda</taxon>
        <taxon>Chromadorea</taxon>
        <taxon>Rhabditida</taxon>
        <taxon>Rhabditina</taxon>
        <taxon>Rhabditomorpha</taxon>
        <taxon>Rhabditoidea</taxon>
        <taxon>Rhabditidae</taxon>
        <taxon>Diploscapter</taxon>
    </lineage>
</organism>
<reference evidence="5 6" key="1">
    <citation type="journal article" date="2017" name="Curr. Biol.">
        <title>Genome architecture and evolution of a unichromosomal asexual nematode.</title>
        <authorList>
            <person name="Fradin H."/>
            <person name="Zegar C."/>
            <person name="Gutwein M."/>
            <person name="Lucas J."/>
            <person name="Kovtun M."/>
            <person name="Corcoran D."/>
            <person name="Baugh L.R."/>
            <person name="Kiontke K."/>
            <person name="Gunsalus K."/>
            <person name="Fitch D.H."/>
            <person name="Piano F."/>
        </authorList>
    </citation>
    <scope>NUCLEOTIDE SEQUENCE [LARGE SCALE GENOMIC DNA]</scope>
    <source>
        <strain evidence="5">PF1309</strain>
    </source>
</reference>
<dbReference type="AlphaFoldDB" id="A0A2A2LLT9"/>
<dbReference type="STRING" id="2018661.A0A2A2LLT9"/>
<protein>
    <recommendedName>
        <fullName evidence="2">Ubiquitin carboxyl-terminal hydrolase</fullName>
        <ecNumber evidence="2">3.4.19.12</ecNumber>
    </recommendedName>
</protein>
<feature type="compositionally biased region" description="Basic and acidic residues" evidence="3">
    <location>
        <begin position="142"/>
        <end position="153"/>
    </location>
</feature>
<proteinExistence type="inferred from homology"/>
<keyword evidence="2" id="KW-0833">Ubl conjugation pathway</keyword>
<dbReference type="InterPro" id="IPR050185">
    <property type="entry name" value="Ub_carboxyl-term_hydrolase"/>
</dbReference>
<accession>A0A2A2LLT9</accession>
<feature type="region of interest" description="Disordered" evidence="3">
    <location>
        <begin position="1"/>
        <end position="58"/>
    </location>
</feature>
<dbReference type="Proteomes" id="UP000218231">
    <property type="component" value="Unassembled WGS sequence"/>
</dbReference>
<feature type="region of interest" description="Disordered" evidence="3">
    <location>
        <begin position="142"/>
        <end position="254"/>
    </location>
</feature>
<dbReference type="EC" id="3.4.19.12" evidence="2"/>
<dbReference type="PROSITE" id="PS50235">
    <property type="entry name" value="USP_3"/>
    <property type="match status" value="1"/>
</dbReference>
<dbReference type="SUPFAM" id="SSF54001">
    <property type="entry name" value="Cysteine proteinases"/>
    <property type="match status" value="1"/>
</dbReference>
<dbReference type="GO" id="GO:0016579">
    <property type="term" value="P:protein deubiquitination"/>
    <property type="evidence" value="ECO:0007669"/>
    <property type="project" value="InterPro"/>
</dbReference>
<evidence type="ECO:0000259" key="4">
    <source>
        <dbReference type="PROSITE" id="PS50235"/>
    </source>
</evidence>
<keyword evidence="2" id="KW-0788">Thiol protease</keyword>
<dbReference type="PROSITE" id="PS00973">
    <property type="entry name" value="USP_2"/>
    <property type="match status" value="1"/>
</dbReference>
<evidence type="ECO:0000313" key="5">
    <source>
        <dbReference type="EMBL" id="PAV87088.1"/>
    </source>
</evidence>
<comment type="catalytic activity">
    <reaction evidence="1 2">
        <text>Thiol-dependent hydrolysis of ester, thioester, amide, peptide and isopeptide bonds formed by the C-terminal Gly of ubiquitin (a 76-residue protein attached to proteins as an intracellular targeting signal).</text>
        <dbReference type="EC" id="3.4.19.12"/>
    </reaction>
</comment>
<dbReference type="EMBL" id="LIAE01006609">
    <property type="protein sequence ID" value="PAV87088.1"/>
    <property type="molecule type" value="Genomic_DNA"/>
</dbReference>
<evidence type="ECO:0000256" key="2">
    <source>
        <dbReference type="RuleBase" id="RU366025"/>
    </source>
</evidence>
<dbReference type="InterPro" id="IPR001394">
    <property type="entry name" value="Peptidase_C19_UCH"/>
</dbReference>
<evidence type="ECO:0000256" key="3">
    <source>
        <dbReference type="SAM" id="MobiDB-lite"/>
    </source>
</evidence>
<feature type="compositionally biased region" description="Basic and acidic residues" evidence="3">
    <location>
        <begin position="188"/>
        <end position="198"/>
    </location>
</feature>
<feature type="compositionally biased region" description="Basic and acidic residues" evidence="3">
    <location>
        <begin position="228"/>
        <end position="247"/>
    </location>
</feature>
<evidence type="ECO:0000256" key="1">
    <source>
        <dbReference type="ARBA" id="ARBA00000707"/>
    </source>
</evidence>
<dbReference type="OrthoDB" id="265776at2759"/>
<comment type="similarity">
    <text evidence="2">Belongs to the peptidase C19 family.</text>
</comment>
<keyword evidence="2" id="KW-0378">Hydrolase</keyword>
<feature type="domain" description="USP" evidence="4">
    <location>
        <begin position="276"/>
        <end position="878"/>
    </location>
</feature>
<dbReference type="GO" id="GO:0006508">
    <property type="term" value="P:proteolysis"/>
    <property type="evidence" value="ECO:0007669"/>
    <property type="project" value="UniProtKB-KW"/>
</dbReference>
<dbReference type="CDD" id="cd02257">
    <property type="entry name" value="Peptidase_C19"/>
    <property type="match status" value="2"/>
</dbReference>
<dbReference type="Gene3D" id="3.90.70.10">
    <property type="entry name" value="Cysteine proteinases"/>
    <property type="match status" value="2"/>
</dbReference>
<evidence type="ECO:0000313" key="6">
    <source>
        <dbReference type="Proteomes" id="UP000218231"/>
    </source>
</evidence>
<name>A0A2A2LLT9_9BILA</name>
<dbReference type="InterPro" id="IPR028889">
    <property type="entry name" value="USP"/>
</dbReference>